<dbReference type="EMBL" id="BOLY01000004">
    <property type="protein sequence ID" value="GIZ43021.1"/>
    <property type="molecule type" value="Genomic_DNA"/>
</dbReference>
<dbReference type="OrthoDB" id="3647652at2759"/>
<evidence type="ECO:0000256" key="1">
    <source>
        <dbReference type="SAM" id="MobiDB-lite"/>
    </source>
</evidence>
<dbReference type="GeneID" id="68291841"/>
<sequence>MLWHPTDPDALPLTKAYIEMRARKKNSKEARALTNANIPIKSKFDRDVIRASYILLLQDEEHQVDQLLQSIPISVTGFAARQRRVKLFDEYRHNPRLERLHEQCRLLEKIWSVLNERKALYESQMRQAEKMKERREAKEQEEMELENPFQEKKPAKQPARYQVARRQHLELQARNERQMQQRRDLPLHETRVIKVTVPEKEEEEDDVVADEHAH</sequence>
<keyword evidence="3" id="KW-1185">Reference proteome</keyword>
<dbReference type="RefSeq" id="XP_044657508.1">
    <property type="nucleotide sequence ID" value="XM_044801573.1"/>
</dbReference>
<comment type="caution">
    <text evidence="2">The sequence shown here is derived from an EMBL/GenBank/DDBJ whole genome shotgun (WGS) entry which is preliminary data.</text>
</comment>
<organism evidence="2 3">
    <name type="scientific">Cercospora kikuchii</name>
    <dbReference type="NCBI Taxonomy" id="84275"/>
    <lineage>
        <taxon>Eukaryota</taxon>
        <taxon>Fungi</taxon>
        <taxon>Dikarya</taxon>
        <taxon>Ascomycota</taxon>
        <taxon>Pezizomycotina</taxon>
        <taxon>Dothideomycetes</taxon>
        <taxon>Dothideomycetidae</taxon>
        <taxon>Mycosphaerellales</taxon>
        <taxon>Mycosphaerellaceae</taxon>
        <taxon>Cercospora</taxon>
    </lineage>
</organism>
<evidence type="ECO:0000313" key="3">
    <source>
        <dbReference type="Proteomes" id="UP000825890"/>
    </source>
</evidence>
<feature type="region of interest" description="Disordered" evidence="1">
    <location>
        <begin position="132"/>
        <end position="162"/>
    </location>
</feature>
<name>A0A9P3FD55_9PEZI</name>
<protein>
    <submittedName>
        <fullName evidence="2">Uncharacterized protein</fullName>
    </submittedName>
</protein>
<dbReference type="AlphaFoldDB" id="A0A9P3FD55"/>
<reference evidence="2 3" key="1">
    <citation type="submission" date="2021-01" db="EMBL/GenBank/DDBJ databases">
        <title>Cercospora kikuchii MAFF 305040 whole genome shotgun sequence.</title>
        <authorList>
            <person name="Kashiwa T."/>
            <person name="Suzuki T."/>
        </authorList>
    </citation>
    <scope>NUCLEOTIDE SEQUENCE [LARGE SCALE GENOMIC DNA]</scope>
    <source>
        <strain evidence="2 3">MAFF 305040</strain>
    </source>
</reference>
<dbReference type="Proteomes" id="UP000825890">
    <property type="component" value="Unassembled WGS sequence"/>
</dbReference>
<evidence type="ECO:0000313" key="2">
    <source>
        <dbReference type="EMBL" id="GIZ43021.1"/>
    </source>
</evidence>
<gene>
    <name evidence="2" type="ORF">CKM354_000626600</name>
</gene>
<accession>A0A9P3FD55</accession>
<proteinExistence type="predicted"/>